<name>A0A4Y2QSM5_ARAVE</name>
<proteinExistence type="predicted"/>
<dbReference type="Proteomes" id="UP000499080">
    <property type="component" value="Unassembled WGS sequence"/>
</dbReference>
<dbReference type="AlphaFoldDB" id="A0A4Y2QSM5"/>
<gene>
    <name evidence="1" type="ORF">AVEN_98585_1</name>
</gene>
<evidence type="ECO:0000313" key="1">
    <source>
        <dbReference type="EMBL" id="GBN66256.1"/>
    </source>
</evidence>
<evidence type="ECO:0000313" key="2">
    <source>
        <dbReference type="Proteomes" id="UP000499080"/>
    </source>
</evidence>
<feature type="non-terminal residue" evidence="1">
    <location>
        <position position="1"/>
    </location>
</feature>
<organism evidence="1 2">
    <name type="scientific">Araneus ventricosus</name>
    <name type="common">Orbweaver spider</name>
    <name type="synonym">Epeira ventricosa</name>
    <dbReference type="NCBI Taxonomy" id="182803"/>
    <lineage>
        <taxon>Eukaryota</taxon>
        <taxon>Metazoa</taxon>
        <taxon>Ecdysozoa</taxon>
        <taxon>Arthropoda</taxon>
        <taxon>Chelicerata</taxon>
        <taxon>Arachnida</taxon>
        <taxon>Araneae</taxon>
        <taxon>Araneomorphae</taxon>
        <taxon>Entelegynae</taxon>
        <taxon>Araneoidea</taxon>
        <taxon>Araneidae</taxon>
        <taxon>Araneus</taxon>
    </lineage>
</organism>
<reference evidence="1 2" key="1">
    <citation type="journal article" date="2019" name="Sci. Rep.">
        <title>Orb-weaving spider Araneus ventricosus genome elucidates the spidroin gene catalogue.</title>
        <authorList>
            <person name="Kono N."/>
            <person name="Nakamura H."/>
            <person name="Ohtoshi R."/>
            <person name="Moran D.A.P."/>
            <person name="Shinohara A."/>
            <person name="Yoshida Y."/>
            <person name="Fujiwara M."/>
            <person name="Mori M."/>
            <person name="Tomita M."/>
            <person name="Arakawa K."/>
        </authorList>
    </citation>
    <scope>NUCLEOTIDE SEQUENCE [LARGE SCALE GENOMIC DNA]</scope>
</reference>
<sequence>FKMDDSTMWIVMIRKFKSPIHMEHYLPHKRVFPDLKSALASVKLDIHRRSAPIHLQGFLADRFHSQFIKFGG</sequence>
<protein>
    <submittedName>
        <fullName evidence="1">Uncharacterized protein</fullName>
    </submittedName>
</protein>
<dbReference type="EMBL" id="BGPR01140313">
    <property type="protein sequence ID" value="GBN66256.1"/>
    <property type="molecule type" value="Genomic_DNA"/>
</dbReference>
<accession>A0A4Y2QSM5</accession>
<comment type="caution">
    <text evidence="1">The sequence shown here is derived from an EMBL/GenBank/DDBJ whole genome shotgun (WGS) entry which is preliminary data.</text>
</comment>
<keyword evidence="2" id="KW-1185">Reference proteome</keyword>